<dbReference type="NCBIfam" id="TIGR00466">
    <property type="entry name" value="kdsB"/>
    <property type="match status" value="1"/>
</dbReference>
<evidence type="ECO:0000313" key="7">
    <source>
        <dbReference type="Proteomes" id="UP000188357"/>
    </source>
</evidence>
<dbReference type="EMBL" id="FUGE01000150">
    <property type="protein sequence ID" value="SJM72106.1"/>
    <property type="molecule type" value="Genomic_DNA"/>
</dbReference>
<dbReference type="UniPathway" id="UPA00358">
    <property type="reaction ID" value="UER00476"/>
</dbReference>
<dbReference type="GO" id="GO:0008690">
    <property type="term" value="F:3-deoxy-manno-octulosonate cytidylyltransferase activity"/>
    <property type="evidence" value="ECO:0007669"/>
    <property type="project" value="UniProtKB-UniRule"/>
</dbReference>
<dbReference type="InterPro" id="IPR029044">
    <property type="entry name" value="Nucleotide-diphossugar_trans"/>
</dbReference>
<evidence type="ECO:0000256" key="5">
    <source>
        <dbReference type="HAMAP-Rule" id="MF_00057"/>
    </source>
</evidence>
<evidence type="ECO:0000256" key="3">
    <source>
        <dbReference type="ARBA" id="ARBA00022695"/>
    </source>
</evidence>
<keyword evidence="3 5" id="KW-0548">Nucleotidyltransferase</keyword>
<dbReference type="PANTHER" id="PTHR42866:SF2">
    <property type="entry name" value="3-DEOXY-MANNO-OCTULOSONATE CYTIDYLYLTRANSFERASE, MITOCHONDRIAL"/>
    <property type="match status" value="1"/>
</dbReference>
<dbReference type="EC" id="2.7.7.38" evidence="5"/>
<dbReference type="STRING" id="1945521.A1232T_01546"/>
<dbReference type="GO" id="GO:0033468">
    <property type="term" value="P:CMP-keto-3-deoxy-D-manno-octulosonic acid biosynthetic process"/>
    <property type="evidence" value="ECO:0007669"/>
    <property type="project" value="UniProtKB-UniRule"/>
</dbReference>
<dbReference type="InterPro" id="IPR004528">
    <property type="entry name" value="KdsB"/>
</dbReference>
<dbReference type="GO" id="GO:0005829">
    <property type="term" value="C:cytosol"/>
    <property type="evidence" value="ECO:0007669"/>
    <property type="project" value="TreeGrafter"/>
</dbReference>
<keyword evidence="4 5" id="KW-0448">Lipopolysaccharide biosynthesis</keyword>
<keyword evidence="2 5" id="KW-0808">Transferase</keyword>
<dbReference type="NCBIfam" id="NF003950">
    <property type="entry name" value="PRK05450.1-3"/>
    <property type="match status" value="1"/>
</dbReference>
<dbReference type="SUPFAM" id="SSF53448">
    <property type="entry name" value="Nucleotide-diphospho-sugar transferases"/>
    <property type="match status" value="1"/>
</dbReference>
<keyword evidence="7" id="KW-1185">Reference proteome</keyword>
<comment type="catalytic activity">
    <reaction evidence="5">
        <text>3-deoxy-alpha-D-manno-oct-2-ulosonate + CTP = CMP-3-deoxy-beta-D-manno-octulosonate + diphosphate</text>
        <dbReference type="Rhea" id="RHEA:23448"/>
        <dbReference type="ChEBI" id="CHEBI:33019"/>
        <dbReference type="ChEBI" id="CHEBI:37563"/>
        <dbReference type="ChEBI" id="CHEBI:85986"/>
        <dbReference type="ChEBI" id="CHEBI:85987"/>
        <dbReference type="EC" id="2.7.7.38"/>
    </reaction>
</comment>
<dbReference type="Gene3D" id="3.90.550.10">
    <property type="entry name" value="Spore Coat Polysaccharide Biosynthesis Protein SpsA, Chain A"/>
    <property type="match status" value="1"/>
</dbReference>
<dbReference type="RefSeq" id="WP_077451278.1">
    <property type="nucleotide sequence ID" value="NZ_FUGE01000150.1"/>
</dbReference>
<dbReference type="GO" id="GO:0016020">
    <property type="term" value="C:membrane"/>
    <property type="evidence" value="ECO:0007669"/>
    <property type="project" value="UniProtKB-SubCell"/>
</dbReference>
<keyword evidence="5" id="KW-0963">Cytoplasm</keyword>
<comment type="subcellular location">
    <subcellularLocation>
        <location evidence="5">Cytoplasm</location>
    </subcellularLocation>
    <subcellularLocation>
        <location evidence="1">Membrane</location>
    </subcellularLocation>
</comment>
<reference evidence="6 7" key="1">
    <citation type="submission" date="2017-02" db="EMBL/GenBank/DDBJ databases">
        <authorList>
            <person name="Peterson S.W."/>
        </authorList>
    </citation>
    <scope>NUCLEOTIDE SEQUENCE [LARGE SCALE GENOMIC DNA]</scope>
    <source>
        <strain evidence="6">Psychrobacter_piechaudii</strain>
    </source>
</reference>
<dbReference type="PANTHER" id="PTHR42866">
    <property type="entry name" value="3-DEOXY-MANNO-OCTULOSONATE CYTIDYLYLTRANSFERASE"/>
    <property type="match status" value="1"/>
</dbReference>
<comment type="function">
    <text evidence="5">Activates KDO (a required 8-carbon sugar) for incorporation into bacterial lipopolysaccharide in Gram-negative bacteria.</text>
</comment>
<evidence type="ECO:0000256" key="4">
    <source>
        <dbReference type="ARBA" id="ARBA00022985"/>
    </source>
</evidence>
<dbReference type="CDD" id="cd02517">
    <property type="entry name" value="CMP-KDO-Synthetase"/>
    <property type="match status" value="1"/>
</dbReference>
<dbReference type="GO" id="GO:0009103">
    <property type="term" value="P:lipopolysaccharide biosynthetic process"/>
    <property type="evidence" value="ECO:0007669"/>
    <property type="project" value="UniProtKB-UniRule"/>
</dbReference>
<dbReference type="FunFam" id="3.90.550.10:FF:000011">
    <property type="entry name" value="3-deoxy-manno-octulosonate cytidylyltransferase"/>
    <property type="match status" value="1"/>
</dbReference>
<gene>
    <name evidence="5 6" type="primary">kdsB</name>
    <name evidence="6" type="ORF">A1232T_01546</name>
</gene>
<accession>A0A1R4GV18</accession>
<protein>
    <recommendedName>
        <fullName evidence="5">3-deoxy-manno-octulosonate cytidylyltransferase</fullName>
        <ecNumber evidence="5">2.7.7.38</ecNumber>
    </recommendedName>
    <alternativeName>
        <fullName evidence="5">CMP-2-keto-3-deoxyoctulosonic acid synthase</fullName>
        <shortName evidence="5">CKS</shortName>
        <shortName evidence="5">CMP-KDO synthase</shortName>
    </alternativeName>
</protein>
<comment type="similarity">
    <text evidence="5">Belongs to the KdsB family.</text>
</comment>
<dbReference type="HAMAP" id="MF_00057">
    <property type="entry name" value="KdsB"/>
    <property type="match status" value="1"/>
</dbReference>
<proteinExistence type="inferred from homology"/>
<organism evidence="6 7">
    <name type="scientific">Psychrobacter piechaudii</name>
    <dbReference type="NCBI Taxonomy" id="1945521"/>
    <lineage>
        <taxon>Bacteria</taxon>
        <taxon>Pseudomonadati</taxon>
        <taxon>Pseudomonadota</taxon>
        <taxon>Gammaproteobacteria</taxon>
        <taxon>Moraxellales</taxon>
        <taxon>Moraxellaceae</taxon>
        <taxon>Psychrobacter</taxon>
    </lineage>
</organism>
<evidence type="ECO:0000256" key="2">
    <source>
        <dbReference type="ARBA" id="ARBA00022679"/>
    </source>
</evidence>
<dbReference type="Pfam" id="PF02348">
    <property type="entry name" value="CTP_transf_3"/>
    <property type="match status" value="1"/>
</dbReference>
<name>A0A1R4GV18_9GAMM</name>
<evidence type="ECO:0000313" key="6">
    <source>
        <dbReference type="EMBL" id="SJM72106.1"/>
    </source>
</evidence>
<comment type="pathway">
    <text evidence="5">Nucleotide-sugar biosynthesis; CMP-3-deoxy-D-manno-octulosonate biosynthesis; CMP-3-deoxy-D-manno-octulosonate from 3-deoxy-D-manno-octulosonate and CTP: step 1/1.</text>
</comment>
<evidence type="ECO:0000256" key="1">
    <source>
        <dbReference type="ARBA" id="ARBA00004370"/>
    </source>
</evidence>
<dbReference type="NCBIfam" id="NF009905">
    <property type="entry name" value="PRK13368.1"/>
    <property type="match status" value="1"/>
</dbReference>
<dbReference type="AlphaFoldDB" id="A0A1R4GV18"/>
<sequence>MNSTDIKASEPKVHIVVPARFKSTRLPGKPLLHIHGKPMILWVAQKASQATFADDLCIATDDDRIAEVCREAGYDVVMTDASHASGTDRLSEVAKIKGWDAEDIVVNMQGDEPLVPPVLLQQVKDLLLHKPECVMATLYEPILDYQEFMRPSVVKVVTDNLQNALYFSRAPIPCDRNHALAMVQNNDQQQANTNTVTPQLEVPKNAYRHLGIYAYKVKLLQNFVQWEPGILENLESLEQLRVLENGEKIAIAEASVQLPPGVDMQQDLDRLNAMPISELQ</sequence>
<dbReference type="OrthoDB" id="9815559at2"/>
<dbReference type="NCBIfam" id="NF003952">
    <property type="entry name" value="PRK05450.1-5"/>
    <property type="match status" value="1"/>
</dbReference>
<dbReference type="Proteomes" id="UP000188357">
    <property type="component" value="Unassembled WGS sequence"/>
</dbReference>
<dbReference type="InterPro" id="IPR003329">
    <property type="entry name" value="Cytidylyl_trans"/>
</dbReference>